<accession>A0A4R3L5U4</accession>
<keyword evidence="1" id="KW-0732">Signal</keyword>
<dbReference type="PANTHER" id="PTHR11319:SF35">
    <property type="entry name" value="OUTER MEMBRANE PROTEIN PMPC-RELATED"/>
    <property type="match status" value="1"/>
</dbReference>
<protein>
    <submittedName>
        <fullName evidence="2">CSLREA domain-containing protein</fullName>
    </submittedName>
</protein>
<name>A0A4R3L5U4_9GAMM</name>
<sequence length="558" mass="58824">MPLTSSMHRPLLVILAMLAMLPCHAATITVTTVADNSPPITNGVCSLREALANASNDAATYPDCPAGTGDDVITFGNHLFTAGNQYTATINLAGRLVAGTPTGTARSLVIRPPLPAGGNSPRVRLVASTGLPYAILDILPTAKPFTAERINIEGGRGSNRGGGVRLLSEDATFNGVHFLENEAKGGGALHQLNGNGKLRIVDSLFLFNIAMEGIGGAILLESTNPAHQVSIVNSRFQSNHAYQHGGAIGFSVNTSFSGSDTPLLEIVRSQFDRNTSYGAGGGVYASAEANADQRMSLRIHDSLFWSNESDAGGNGLFASGHPLDDQGSVEILRSSFINNTSPENTSGGGVFARDLHLYTENTLFAGNRARSGGSLAYYASASSLPRTLTLIGNSFQRYTLTGTQSGRFLYLQLPANASAWEWTFAGNLFDAPPAENWCVLLGGLNQLPTLRGGNNLSSESSCLFLGAADIQANPMTELRNSDNPLTPLLLLPQPGSPAIDAWPAETCTNHLDQPLDHDLRHAPRPIDGDNTGTADCDIGAFELTSADTDPIFADGFED</sequence>
<dbReference type="SUPFAM" id="SSF51126">
    <property type="entry name" value="Pectin lyase-like"/>
    <property type="match status" value="1"/>
</dbReference>
<dbReference type="PANTHER" id="PTHR11319">
    <property type="entry name" value="G PROTEIN-COUPLED RECEPTOR-RELATED"/>
    <property type="match status" value="1"/>
</dbReference>
<dbReference type="Proteomes" id="UP000294599">
    <property type="component" value="Unassembled WGS sequence"/>
</dbReference>
<dbReference type="RefSeq" id="WP_377602738.1">
    <property type="nucleotide sequence ID" value="NZ_JBHMFH010000001.1"/>
</dbReference>
<feature type="chain" id="PRO_5020241236" evidence="1">
    <location>
        <begin position="26"/>
        <end position="558"/>
    </location>
</feature>
<proteinExistence type="predicted"/>
<evidence type="ECO:0000313" key="2">
    <source>
        <dbReference type="EMBL" id="TCS92617.1"/>
    </source>
</evidence>
<dbReference type="InterPro" id="IPR059226">
    <property type="entry name" value="Choice_anch_Q_dom"/>
</dbReference>
<organism evidence="2 3">
    <name type="scientific">Pseudofulvimonas gallinarii</name>
    <dbReference type="NCBI Taxonomy" id="634155"/>
    <lineage>
        <taxon>Bacteria</taxon>
        <taxon>Pseudomonadati</taxon>
        <taxon>Pseudomonadota</taxon>
        <taxon>Gammaproteobacteria</taxon>
        <taxon>Lysobacterales</taxon>
        <taxon>Rhodanobacteraceae</taxon>
        <taxon>Pseudofulvimonas</taxon>
    </lineage>
</organism>
<dbReference type="NCBIfam" id="NF041518">
    <property type="entry name" value="choice_anch_Q"/>
    <property type="match status" value="1"/>
</dbReference>
<dbReference type="InterPro" id="IPR011050">
    <property type="entry name" value="Pectin_lyase_fold/virulence"/>
</dbReference>
<keyword evidence="3" id="KW-1185">Reference proteome</keyword>
<evidence type="ECO:0000313" key="3">
    <source>
        <dbReference type="Proteomes" id="UP000294599"/>
    </source>
</evidence>
<evidence type="ECO:0000256" key="1">
    <source>
        <dbReference type="SAM" id="SignalP"/>
    </source>
</evidence>
<comment type="caution">
    <text evidence="2">The sequence shown here is derived from an EMBL/GenBank/DDBJ whole genome shotgun (WGS) entry which is preliminary data.</text>
</comment>
<dbReference type="EMBL" id="SMAF01000033">
    <property type="protein sequence ID" value="TCS92617.1"/>
    <property type="molecule type" value="Genomic_DNA"/>
</dbReference>
<feature type="signal peptide" evidence="1">
    <location>
        <begin position="1"/>
        <end position="25"/>
    </location>
</feature>
<gene>
    <name evidence="2" type="ORF">EDC25_1334</name>
</gene>
<reference evidence="2 3" key="1">
    <citation type="submission" date="2019-03" db="EMBL/GenBank/DDBJ databases">
        <title>Genomic Encyclopedia of Type Strains, Phase IV (KMG-IV): sequencing the most valuable type-strain genomes for metagenomic binning, comparative biology and taxonomic classification.</title>
        <authorList>
            <person name="Goeker M."/>
        </authorList>
    </citation>
    <scope>NUCLEOTIDE SEQUENCE [LARGE SCALE GENOMIC DNA]</scope>
    <source>
        <strain evidence="2 3">DSM 21944</strain>
    </source>
</reference>
<dbReference type="AlphaFoldDB" id="A0A4R3L5U4"/>